<protein>
    <submittedName>
        <fullName evidence="1">Uncharacterized protein</fullName>
    </submittedName>
</protein>
<organism evidence="1">
    <name type="scientific">marine metagenome</name>
    <dbReference type="NCBI Taxonomy" id="408172"/>
    <lineage>
        <taxon>unclassified sequences</taxon>
        <taxon>metagenomes</taxon>
        <taxon>ecological metagenomes</taxon>
    </lineage>
</organism>
<accession>A0A382M727</accession>
<proteinExistence type="predicted"/>
<name>A0A382M727_9ZZZZ</name>
<dbReference type="AlphaFoldDB" id="A0A382M727"/>
<sequence>MIKEKNTTQKKLYHDVGAGLLQDESTTIPSKGTITVKFFIFFSPYENSLRLMLKIKCI</sequence>
<evidence type="ECO:0000313" key="1">
    <source>
        <dbReference type="EMBL" id="SVC44834.1"/>
    </source>
</evidence>
<reference evidence="1" key="1">
    <citation type="submission" date="2018-05" db="EMBL/GenBank/DDBJ databases">
        <authorList>
            <person name="Lanie J.A."/>
            <person name="Ng W.-L."/>
            <person name="Kazmierczak K.M."/>
            <person name="Andrzejewski T.M."/>
            <person name="Davidsen T.M."/>
            <person name="Wayne K.J."/>
            <person name="Tettelin H."/>
            <person name="Glass J.I."/>
            <person name="Rusch D."/>
            <person name="Podicherti R."/>
            <person name="Tsui H.-C.T."/>
            <person name="Winkler M.E."/>
        </authorList>
    </citation>
    <scope>NUCLEOTIDE SEQUENCE</scope>
</reference>
<gene>
    <name evidence="1" type="ORF">METZ01_LOCUS297688</name>
</gene>
<dbReference type="EMBL" id="UINC01091793">
    <property type="protein sequence ID" value="SVC44834.1"/>
    <property type="molecule type" value="Genomic_DNA"/>
</dbReference>